<dbReference type="InterPro" id="IPR027381">
    <property type="entry name" value="LytR/CpsA/Psr_C"/>
</dbReference>
<dbReference type="KEGG" id="rsa:RSal33209_1918"/>
<sequence>MSRRRADGGNGPSIKRPSDRAREDPDLNPRHLRSRRSAPLWLKLSAALVSVVLVAGIGIGAVLFLKLQGNVKVQDLNAGLDGTTAPIADDNHDAIQVLIMGTDTRSGKDASYGSEQDSAGYGNSDVMMLMNISADRQRVSMVSFPRDLMVPFPGCKDPKTGKVFAAEPVIQLNSALSMAGPGCTVETINKFTRLTIDHFMMADFNAVKELTTALGGVDVCVSLPVVDPASGLNLPAGTSSIAGDQALAFLRTRHAFGDASDLARIKAQQAFLASMSRKIKAEGTLTNLPKLYQIADIVTSNLTVDPGLASPASLLTMAGRLKDVDLSKIAFVTVPTASYIPDPGRVALKQPEASQLFSALRSDADLTATPTPSAPVTSAPPVAPVTPNYNKAYQPITVSNASGLVTRSQEILQSLVSDGYTKSLISNSVAVQPATQILYGSNFADVAQDIAAKYGIPASNLVSAPALGGVQIVIGQDFSSGLTFGNTPLPTDVPIQTAQQPTVCQQVNDLPR</sequence>
<dbReference type="Pfam" id="PF03816">
    <property type="entry name" value="LytR_cpsA_psr"/>
    <property type="match status" value="1"/>
</dbReference>
<dbReference type="EMBL" id="CP000910">
    <property type="protein sequence ID" value="ABY23651.1"/>
    <property type="molecule type" value="Genomic_DNA"/>
</dbReference>
<feature type="compositionally biased region" description="Basic and acidic residues" evidence="2">
    <location>
        <begin position="16"/>
        <end position="29"/>
    </location>
</feature>
<evidence type="ECO:0000256" key="3">
    <source>
        <dbReference type="SAM" id="Phobius"/>
    </source>
</evidence>
<dbReference type="PANTHER" id="PTHR33392:SF6">
    <property type="entry name" value="POLYISOPRENYL-TEICHOIC ACID--PEPTIDOGLYCAN TEICHOIC ACID TRANSFERASE TAGU"/>
    <property type="match status" value="1"/>
</dbReference>
<dbReference type="Proteomes" id="UP000002007">
    <property type="component" value="Chromosome"/>
</dbReference>
<protein>
    <submittedName>
        <fullName evidence="6">Transcriptional regulator, LytR family</fullName>
    </submittedName>
</protein>
<feature type="domain" description="LytR/CpsA/Psr regulator C-terminal" evidence="5">
    <location>
        <begin position="396"/>
        <end position="478"/>
    </location>
</feature>
<dbReference type="InterPro" id="IPR050922">
    <property type="entry name" value="LytR/CpsA/Psr_CW_biosynth"/>
</dbReference>
<dbReference type="AlphaFoldDB" id="A9WQS2"/>
<accession>A9WQS2</accession>
<keyword evidence="3" id="KW-0812">Transmembrane</keyword>
<gene>
    <name evidence="6" type="ordered locus">RSal33209_1918</name>
</gene>
<proteinExistence type="inferred from homology"/>
<dbReference type="InterPro" id="IPR004474">
    <property type="entry name" value="LytR_CpsA_psr"/>
</dbReference>
<feature type="transmembrane region" description="Helical" evidence="3">
    <location>
        <begin position="40"/>
        <end position="65"/>
    </location>
</feature>
<evidence type="ECO:0000313" key="7">
    <source>
        <dbReference type="Proteomes" id="UP000002007"/>
    </source>
</evidence>
<dbReference type="NCBIfam" id="TIGR00350">
    <property type="entry name" value="lytR_cpsA_psr"/>
    <property type="match status" value="1"/>
</dbReference>
<dbReference type="Pfam" id="PF13399">
    <property type="entry name" value="LytR_C"/>
    <property type="match status" value="1"/>
</dbReference>
<reference evidence="7" key="1">
    <citation type="journal article" date="2008" name="J. Bacteriol.">
        <title>Genome sequence of the fish pathogen Renibacterium salmoninarum suggests reductive evolution away from an environmental Arthrobacter ancestor.</title>
        <authorList>
            <person name="Wiens G.D."/>
            <person name="Rockey D.D."/>
            <person name="Wu Z."/>
            <person name="Chang J."/>
            <person name="Levy R."/>
            <person name="Crane S."/>
            <person name="Chen D.S."/>
            <person name="Capri G.R."/>
            <person name="Burnett J.R."/>
            <person name="Sudheesh P.S."/>
            <person name="Schipma M.J."/>
            <person name="Burd H."/>
            <person name="Bhattacharyya A."/>
            <person name="Rhodes L.D."/>
            <person name="Kaul R."/>
            <person name="Strom M.S."/>
        </authorList>
    </citation>
    <scope>NUCLEOTIDE SEQUENCE [LARGE SCALE GENOMIC DNA]</scope>
    <source>
        <strain evidence="7">ATCC 33209 / DSM 20767 / JCM 11484 / NBRC 15589 / NCIMB 2235</strain>
    </source>
</reference>
<keyword evidence="7" id="KW-1185">Reference proteome</keyword>
<keyword evidence="3" id="KW-0472">Membrane</keyword>
<evidence type="ECO:0000259" key="5">
    <source>
        <dbReference type="Pfam" id="PF13399"/>
    </source>
</evidence>
<dbReference type="STRING" id="288705.RSal33209_1918"/>
<name>A9WQS2_RENSM</name>
<evidence type="ECO:0000313" key="6">
    <source>
        <dbReference type="EMBL" id="ABY23651.1"/>
    </source>
</evidence>
<dbReference type="HOGENOM" id="CLU_016455_0_0_11"/>
<dbReference type="PANTHER" id="PTHR33392">
    <property type="entry name" value="POLYISOPRENYL-TEICHOIC ACID--PEPTIDOGLYCAN TEICHOIC ACID TRANSFERASE TAGU"/>
    <property type="match status" value="1"/>
</dbReference>
<dbReference type="Gene3D" id="3.40.630.190">
    <property type="entry name" value="LCP protein"/>
    <property type="match status" value="1"/>
</dbReference>
<comment type="similarity">
    <text evidence="1">Belongs to the LytR/CpsA/Psr (LCP) family.</text>
</comment>
<feature type="region of interest" description="Disordered" evidence="2">
    <location>
        <begin position="1"/>
        <end position="31"/>
    </location>
</feature>
<evidence type="ECO:0000256" key="1">
    <source>
        <dbReference type="ARBA" id="ARBA00006068"/>
    </source>
</evidence>
<evidence type="ECO:0000256" key="2">
    <source>
        <dbReference type="SAM" id="MobiDB-lite"/>
    </source>
</evidence>
<evidence type="ECO:0000259" key="4">
    <source>
        <dbReference type="Pfam" id="PF03816"/>
    </source>
</evidence>
<keyword evidence="3" id="KW-1133">Transmembrane helix</keyword>
<dbReference type="eggNOG" id="COG1316">
    <property type="taxonomic scope" value="Bacteria"/>
</dbReference>
<feature type="domain" description="Cell envelope-related transcriptional attenuator" evidence="4">
    <location>
        <begin position="123"/>
        <end position="280"/>
    </location>
</feature>
<organism evidence="6 7">
    <name type="scientific">Renibacterium salmoninarum (strain ATCC 33209 / DSM 20767 / JCM 11484 / NBRC 15589 / NCIMB 2235)</name>
    <dbReference type="NCBI Taxonomy" id="288705"/>
    <lineage>
        <taxon>Bacteria</taxon>
        <taxon>Bacillati</taxon>
        <taxon>Actinomycetota</taxon>
        <taxon>Actinomycetes</taxon>
        <taxon>Micrococcales</taxon>
        <taxon>Micrococcaceae</taxon>
        <taxon>Renibacterium</taxon>
    </lineage>
</organism>